<keyword evidence="2" id="KW-0067">ATP-binding</keyword>
<dbReference type="Proteomes" id="UP000021053">
    <property type="component" value="Unassembled WGS sequence"/>
</dbReference>
<dbReference type="SUPFAM" id="SSF52540">
    <property type="entry name" value="P-loop containing nucleoside triphosphate hydrolases"/>
    <property type="match status" value="2"/>
</dbReference>
<keyword evidence="2" id="KW-0547">Nucleotide-binding</keyword>
<feature type="compositionally biased region" description="Polar residues" evidence="1">
    <location>
        <begin position="545"/>
        <end position="562"/>
    </location>
</feature>
<dbReference type="Gene3D" id="3.40.50.300">
    <property type="entry name" value="P-loop containing nucleotide triphosphate hydrolases"/>
    <property type="match status" value="2"/>
</dbReference>
<dbReference type="PANTHER" id="PTHR46082">
    <property type="entry name" value="ATP/GTP-BINDING PROTEIN-RELATED"/>
    <property type="match status" value="1"/>
</dbReference>
<gene>
    <name evidence="2" type="ORF">CryarDRAFT_0543</name>
</gene>
<evidence type="ECO:0000313" key="2">
    <source>
        <dbReference type="EMBL" id="EXG79502.1"/>
    </source>
</evidence>
<feature type="compositionally biased region" description="Basic and acidic residues" evidence="1">
    <location>
        <begin position="1261"/>
        <end position="1281"/>
    </location>
</feature>
<accession>A0A010ZQL2</accession>
<dbReference type="PATRIC" id="fig|927661.3.peg.529"/>
<dbReference type="InterPro" id="IPR027417">
    <property type="entry name" value="P-loop_NTPase"/>
</dbReference>
<dbReference type="InterPro" id="IPR011990">
    <property type="entry name" value="TPR-like_helical_dom_sf"/>
</dbReference>
<dbReference type="Pfam" id="PF13374">
    <property type="entry name" value="TPR_10"/>
    <property type="match status" value="2"/>
</dbReference>
<dbReference type="EMBL" id="JFBT01000001">
    <property type="protein sequence ID" value="EXG79502.1"/>
    <property type="molecule type" value="Genomic_DNA"/>
</dbReference>
<dbReference type="NCBIfam" id="NF040586">
    <property type="entry name" value="FxSxx_TPR"/>
    <property type="match status" value="1"/>
</dbReference>
<organism evidence="2 3">
    <name type="scientific">Cryptosporangium arvum DSM 44712</name>
    <dbReference type="NCBI Taxonomy" id="927661"/>
    <lineage>
        <taxon>Bacteria</taxon>
        <taxon>Bacillati</taxon>
        <taxon>Actinomycetota</taxon>
        <taxon>Actinomycetes</taxon>
        <taxon>Cryptosporangiales</taxon>
        <taxon>Cryptosporangiaceae</taxon>
        <taxon>Cryptosporangium</taxon>
    </lineage>
</organism>
<reference evidence="2 3" key="1">
    <citation type="submission" date="2013-07" db="EMBL/GenBank/DDBJ databases">
        <authorList>
            <consortium name="DOE Joint Genome Institute"/>
            <person name="Eisen J."/>
            <person name="Huntemann M."/>
            <person name="Han J."/>
            <person name="Chen A."/>
            <person name="Kyrpides N."/>
            <person name="Mavromatis K."/>
            <person name="Markowitz V."/>
            <person name="Palaniappan K."/>
            <person name="Ivanova N."/>
            <person name="Schaumberg A."/>
            <person name="Pati A."/>
            <person name="Liolios K."/>
            <person name="Nordberg H.P."/>
            <person name="Cantor M.N."/>
            <person name="Hua S.X."/>
            <person name="Woyke T."/>
        </authorList>
    </citation>
    <scope>NUCLEOTIDE SEQUENCE [LARGE SCALE GENOMIC DNA]</scope>
    <source>
        <strain evidence="2 3">DSM 44712</strain>
    </source>
</reference>
<feature type="region of interest" description="Disordered" evidence="1">
    <location>
        <begin position="1261"/>
        <end position="1288"/>
    </location>
</feature>
<dbReference type="InterPro" id="IPR053137">
    <property type="entry name" value="NLR-like"/>
</dbReference>
<evidence type="ECO:0000313" key="3">
    <source>
        <dbReference type="Proteomes" id="UP000021053"/>
    </source>
</evidence>
<comment type="caution">
    <text evidence="2">The sequence shown here is derived from an EMBL/GenBank/DDBJ whole genome shotgun (WGS) entry which is preliminary data.</text>
</comment>
<dbReference type="GO" id="GO:0005524">
    <property type="term" value="F:ATP binding"/>
    <property type="evidence" value="ECO:0007669"/>
    <property type="project" value="UniProtKB-KW"/>
</dbReference>
<feature type="region of interest" description="Disordered" evidence="1">
    <location>
        <begin position="544"/>
        <end position="569"/>
    </location>
</feature>
<dbReference type="Gene3D" id="1.25.40.10">
    <property type="entry name" value="Tetratricopeptide repeat domain"/>
    <property type="match status" value="2"/>
</dbReference>
<sequence length="1288" mass="144373">MCMANIAWILASRGKRVLAVDWDLESPGLHKYLEPFLLDKELRNSDGVIDIFRNYALEAIDSNAPDIEPLRSKYADISEDSVTLWDTPFDPPNLFRFLPAGKQNSAYAQAVGTFNWDAFYNSAEGLSFFEELRRNFKSDEYDYVLIDSRTGFSDNADICTLLLPDIVVVGYAMNDQAIQGGAWAAQHIVESAEREVGRRIKVLPVAMRVDPVEQARLKQSRAFARAAFQSVVDRLDLDDPERYWAETQIPYKSNYAFEELLAPIEEPASELEGLLVPYQRLAAIITEGEVTEAHPMKESTRQALQGRYARVPIGAPQTAFVAYAPRDRAWADWIRTVLYLNGIRVVERRAGQKPGDPIPDVDRVVALISSHWESSLDARALSIRASEKHAESKILAIRIDEGSTLPPWSEIPGLNLIGFGPDDARKALLAHLDRHSPADRLPHDSAARYPRTRPSVIELPPNLDRFVGRDDVLEELRNKLAPGTTPDGPVALVGLSGTGKSQTALEFALRFQADYDVIWWVPAISRISVETSLRDLDAAVAAANESEQSVPESASSNGTTPAESGEHPPRRVLLIFDSADTPDAIIDLLPKRVSVHSIVTSKDTGAWASVNASTIALERFTRPESVQLLKFRAPWTTDREADRVADALGDFPVAIEHAARWLNPRRDTPSAVNDYLRLLAEWRNRMRADADQPDEFLPAAVSWRLSIENLASEYPAAALFLEYCSFLSPNAIALALLERGQVLAELEAADPGLRDFGTGKILRVLRGHGLARQDFTRRTIFIHPLMQAAARSRLTAEERENRRAAILDALARFAPPDTEAEEVHHDATYDELQDHITPSGALRSDRWEIRRWLVNQVRYLWRTGRWEEACGLGERLLDTWSPPAPAGHENRFERWISLSDDERVDGNQQELAKLRLRMGVQVANAYRSEGRYRDSYELDRKILAVQSGLLGGPQHPQMLMTLRSFGADLRGLGRFREGWEDDQATYAYFRELFGVDHPDTLSAANNLAEALLLIGSAEESLQQDRDTYDRRRRVLGDGHRHTWFSYGNIGTVYRELDRVAESMRTLRDTAEECRKRFGDDAPETLRARRSLAVSWRRLGDPELARSLSQATVRRYTARYGLNNPDTLSCRLNLATDLHVLGDYEAAVAMGADVLEGYREVFGDNHPFTFICQCSLATFRRATGDFARSGIDAEASWNGLYASLGDRHPILAGASINYANVLVDLGDFTRAKELDSHARSAFTRLYGNGHSYSEIALRNHLDSQEREEGGAIDRPTSDRGEIDLEVPAF</sequence>
<dbReference type="NCBIfam" id="NF047398">
    <property type="entry name" value="AAA_KGGVGR"/>
    <property type="match status" value="1"/>
</dbReference>
<evidence type="ECO:0000256" key="1">
    <source>
        <dbReference type="SAM" id="MobiDB-lite"/>
    </source>
</evidence>
<name>A0A010ZQL2_9ACTN</name>
<dbReference type="PANTHER" id="PTHR46082:SF6">
    <property type="entry name" value="AAA+ ATPASE DOMAIN-CONTAINING PROTEIN-RELATED"/>
    <property type="match status" value="1"/>
</dbReference>
<dbReference type="SUPFAM" id="SSF48452">
    <property type="entry name" value="TPR-like"/>
    <property type="match status" value="2"/>
</dbReference>
<protein>
    <submittedName>
        <fullName evidence="2">ATP-binding protein, CobQ/MinD/ParA family</fullName>
    </submittedName>
</protein>
<proteinExistence type="predicted"/>
<dbReference type="HOGENOM" id="CLU_000288_125_8_11"/>
<keyword evidence="3" id="KW-1185">Reference proteome</keyword>